<reference evidence="2" key="1">
    <citation type="submission" date="2020-02" db="EMBL/GenBank/DDBJ databases">
        <authorList>
            <person name="Meier V. D."/>
        </authorList>
    </citation>
    <scope>NUCLEOTIDE SEQUENCE</scope>
    <source>
        <strain evidence="2">AVDCRST_MAG32</strain>
    </source>
</reference>
<feature type="region of interest" description="Disordered" evidence="1">
    <location>
        <begin position="1"/>
        <end position="96"/>
    </location>
</feature>
<proteinExistence type="predicted"/>
<feature type="compositionally biased region" description="Basic residues" evidence="1">
    <location>
        <begin position="34"/>
        <end position="58"/>
    </location>
</feature>
<evidence type="ECO:0000256" key="1">
    <source>
        <dbReference type="SAM" id="MobiDB-lite"/>
    </source>
</evidence>
<gene>
    <name evidence="2" type="ORF">AVDCRST_MAG32-1119</name>
</gene>
<evidence type="ECO:0000313" key="2">
    <source>
        <dbReference type="EMBL" id="CAA9375220.1"/>
    </source>
</evidence>
<organism evidence="2">
    <name type="scientific">uncultured Nocardioides sp</name>
    <dbReference type="NCBI Taxonomy" id="198441"/>
    <lineage>
        <taxon>Bacteria</taxon>
        <taxon>Bacillati</taxon>
        <taxon>Actinomycetota</taxon>
        <taxon>Actinomycetes</taxon>
        <taxon>Propionibacteriales</taxon>
        <taxon>Nocardioidaceae</taxon>
        <taxon>Nocardioides</taxon>
        <taxon>environmental samples</taxon>
    </lineage>
</organism>
<accession>A0A6J4N1G8</accession>
<sequence length="96" mass="10724">GYRLRRTTQVRGGPERGEHRGAQGPPARQELRQGRRGRGRGRRVVRAPGRRPVPRGARRRGDAQAGRRVHLHELLPGAPPLPARGREEADLQGLRL</sequence>
<dbReference type="EMBL" id="CADCUM010000054">
    <property type="protein sequence ID" value="CAA9375220.1"/>
    <property type="molecule type" value="Genomic_DNA"/>
</dbReference>
<feature type="non-terminal residue" evidence="2">
    <location>
        <position position="1"/>
    </location>
</feature>
<protein>
    <submittedName>
        <fullName evidence="2">Uncharacterized protein</fullName>
    </submittedName>
</protein>
<dbReference type="AlphaFoldDB" id="A0A6J4N1G8"/>
<feature type="non-terminal residue" evidence="2">
    <location>
        <position position="96"/>
    </location>
</feature>
<name>A0A6J4N1G8_9ACTN</name>